<keyword evidence="1" id="KW-0539">Nucleus</keyword>
<feature type="compositionally biased region" description="Polar residues" evidence="2">
    <location>
        <begin position="299"/>
        <end position="308"/>
    </location>
</feature>
<protein>
    <recommendedName>
        <fullName evidence="3">Zn(2)-C6 fungal-type domain-containing protein</fullName>
    </recommendedName>
</protein>
<dbReference type="InterPro" id="IPR001138">
    <property type="entry name" value="Zn2Cys6_DnaBD"/>
</dbReference>
<feature type="region of interest" description="Disordered" evidence="2">
    <location>
        <begin position="1"/>
        <end position="206"/>
    </location>
</feature>
<feature type="region of interest" description="Disordered" evidence="2">
    <location>
        <begin position="432"/>
        <end position="463"/>
    </location>
</feature>
<dbReference type="GO" id="GO:0008270">
    <property type="term" value="F:zinc ion binding"/>
    <property type="evidence" value="ECO:0007669"/>
    <property type="project" value="InterPro"/>
</dbReference>
<evidence type="ECO:0000313" key="5">
    <source>
        <dbReference type="Proteomes" id="UP001175001"/>
    </source>
</evidence>
<dbReference type="Gene3D" id="4.10.240.10">
    <property type="entry name" value="Zn(2)-C6 fungal-type DNA-binding domain"/>
    <property type="match status" value="1"/>
</dbReference>
<dbReference type="AlphaFoldDB" id="A0AA39YUD7"/>
<accession>A0AA39YUD7</accession>
<dbReference type="PANTHER" id="PTHR47785:SF4">
    <property type="entry name" value="ZN(II)2CYS6 TRANSCRIPTION FACTOR (EUROFUNG)"/>
    <property type="match status" value="1"/>
</dbReference>
<feature type="region of interest" description="Disordered" evidence="2">
    <location>
        <begin position="608"/>
        <end position="681"/>
    </location>
</feature>
<dbReference type="EMBL" id="JAUJDW010000016">
    <property type="protein sequence ID" value="KAK0658749.1"/>
    <property type="molecule type" value="Genomic_DNA"/>
</dbReference>
<dbReference type="PROSITE" id="PS00463">
    <property type="entry name" value="ZN2_CY6_FUNGAL_1"/>
    <property type="match status" value="1"/>
</dbReference>
<comment type="caution">
    <text evidence="4">The sequence shown here is derived from an EMBL/GenBank/DDBJ whole genome shotgun (WGS) entry which is preliminary data.</text>
</comment>
<organism evidence="4 5">
    <name type="scientific">Lasiodiplodia hormozganensis</name>
    <dbReference type="NCBI Taxonomy" id="869390"/>
    <lineage>
        <taxon>Eukaryota</taxon>
        <taxon>Fungi</taxon>
        <taxon>Dikarya</taxon>
        <taxon>Ascomycota</taxon>
        <taxon>Pezizomycotina</taxon>
        <taxon>Dothideomycetes</taxon>
        <taxon>Dothideomycetes incertae sedis</taxon>
        <taxon>Botryosphaeriales</taxon>
        <taxon>Botryosphaeriaceae</taxon>
        <taxon>Lasiodiplodia</taxon>
    </lineage>
</organism>
<name>A0AA39YUD7_9PEZI</name>
<dbReference type="CDD" id="cd00067">
    <property type="entry name" value="GAL4"/>
    <property type="match status" value="1"/>
</dbReference>
<dbReference type="CDD" id="cd12148">
    <property type="entry name" value="fungal_TF_MHR"/>
    <property type="match status" value="1"/>
</dbReference>
<dbReference type="Pfam" id="PF00172">
    <property type="entry name" value="Zn_clus"/>
    <property type="match status" value="1"/>
</dbReference>
<dbReference type="InterPro" id="IPR036864">
    <property type="entry name" value="Zn2-C6_fun-type_DNA-bd_sf"/>
</dbReference>
<feature type="region of interest" description="Disordered" evidence="2">
    <location>
        <begin position="297"/>
        <end position="362"/>
    </location>
</feature>
<keyword evidence="5" id="KW-1185">Reference proteome</keyword>
<evidence type="ECO:0000256" key="1">
    <source>
        <dbReference type="ARBA" id="ARBA00023242"/>
    </source>
</evidence>
<proteinExistence type="predicted"/>
<feature type="compositionally biased region" description="Basic and acidic residues" evidence="2">
    <location>
        <begin position="1"/>
        <end position="17"/>
    </location>
</feature>
<dbReference type="InterPro" id="IPR053181">
    <property type="entry name" value="EcdB-like_regulator"/>
</dbReference>
<evidence type="ECO:0000259" key="3">
    <source>
        <dbReference type="PROSITE" id="PS50048"/>
    </source>
</evidence>
<evidence type="ECO:0000256" key="2">
    <source>
        <dbReference type="SAM" id="MobiDB-lite"/>
    </source>
</evidence>
<dbReference type="PROSITE" id="PS50048">
    <property type="entry name" value="ZN2_CY6_FUNGAL_2"/>
    <property type="match status" value="1"/>
</dbReference>
<gene>
    <name evidence="4" type="ORF">DIS24_g4428</name>
</gene>
<feature type="region of interest" description="Disordered" evidence="2">
    <location>
        <begin position="561"/>
        <end position="584"/>
    </location>
</feature>
<sequence>MEADGPDVKRPRLDTHYPPHSSVPPPPPARYHEPAPPPAYPPNTLPPPPIQGHPPSVPGTPLGPRAPRALPEPVNFSQHPNQRPGNAPPVTIPSRSYSVESLSRPPSNPSQPSPIDTRPRQLAVSGPPEGPPHQQQQQQPPPPPMDHGGHHPGAYPNHDPHMNGAAPAPYPPPANHHNPYNGPPPPMGPTQGYHPSPYGQPGVYGQAADYVGAGRKRQVRAVQACNNCRNRKQKCDEARPCQFCRESGLKCEYKEVPPPKQDRTLHDIATKVSALMENFASIPGRLDRIERQLRGHQNGEGTLTTPSDQFPAPTPAVAEEAEGSTYDPVREKTSSEPPNAAAKALSGPKYSLPPDASQTIGPKGHPAQVPDFFEAEITLPADHTTAAHTMLMDWSAMQPFFKDVIPGGTNYPREQEENRGLLKLYGRGEGEDLYDGAHGGSPAAEGAEDDVVSTPAPSPGSNSWGIGFTAQPTGADIHRSDPQHNWGGLNPDGTLKLDVRTVKRLHHSYLSHMHPLQPFLDKERLASMVEKFIQRYSPDAGNHNARSPFAVPDTYPAVPLKRKRSNNGPIPGPEPGTPPSRGNYIERTIGNAIVLLVLALGRICEHKTHLPGPLGGPNTVVGSSLQMPSMDSPPATIKPSPASSHSTLASIPSPGIDGARLMSRRPSTEQVPTSDRRDTAARNMDITPGLAYYAYAVEILGAVHGGNDLSHGQAGVLACLYMGQLARVLESWGWICYACRVCGVLIDKDKESLFPNAPEPDVSDSMDLRKVAPGVSSGVDRRKTNLTKFLYWTCLQLESDILAEMSHLRPSGISKDEERIGLPSQIYPELPLDPPEEMNWLYYSAQIQLRKILNRTHLALYSKQGRKKNFWAALRDDMLEEQLQGWRETLPAWLGWDDSDEPSDDINKARMRAKYYGARYIITRPILHWAIHTNPAPTFLMKQYGFTPADENDSPDPSENLVSDSLSKASWHKVMMASKRCVESAIQSTIAFDGIENTNQRLIVTNIFGTAHAQFGNCLVLAAVRKSWMRDLIPHARVIALVERTIRFLRRLVPISPTLRVDVAILENTLKCLNGEKSDPASVDASFGT</sequence>
<dbReference type="PANTHER" id="PTHR47785">
    <property type="entry name" value="ZN(II)2CYS6 TRANSCRIPTION FACTOR (EUROFUNG)-RELATED-RELATED"/>
    <property type="match status" value="1"/>
</dbReference>
<feature type="compositionally biased region" description="Polar residues" evidence="2">
    <location>
        <begin position="75"/>
        <end position="84"/>
    </location>
</feature>
<reference evidence="4" key="1">
    <citation type="submission" date="2023-06" db="EMBL/GenBank/DDBJ databases">
        <title>Multi-omics analyses reveal the molecular pathogenesis toolkit of Lasiodiplodia hormozganensis, a cross-kingdom pathogen.</title>
        <authorList>
            <person name="Felix C."/>
            <person name="Meneses R."/>
            <person name="Goncalves M.F.M."/>
            <person name="Tilleman L."/>
            <person name="Duarte A.S."/>
            <person name="Jorrin-Novo J.V."/>
            <person name="Van De Peer Y."/>
            <person name="Deforce D."/>
            <person name="Van Nieuwerburgh F."/>
            <person name="Esteves A.C."/>
            <person name="Alves A."/>
        </authorList>
    </citation>
    <scope>NUCLEOTIDE SEQUENCE</scope>
    <source>
        <strain evidence="4">CBS 339.90</strain>
    </source>
</reference>
<evidence type="ECO:0000313" key="4">
    <source>
        <dbReference type="EMBL" id="KAK0658749.1"/>
    </source>
</evidence>
<dbReference type="GO" id="GO:0000981">
    <property type="term" value="F:DNA-binding transcription factor activity, RNA polymerase II-specific"/>
    <property type="evidence" value="ECO:0007669"/>
    <property type="project" value="InterPro"/>
</dbReference>
<dbReference type="Proteomes" id="UP001175001">
    <property type="component" value="Unassembled WGS sequence"/>
</dbReference>
<feature type="domain" description="Zn(2)-C6 fungal-type" evidence="3">
    <location>
        <begin position="224"/>
        <end position="253"/>
    </location>
</feature>
<feature type="compositionally biased region" description="Polar residues" evidence="2">
    <location>
        <begin position="620"/>
        <end position="629"/>
    </location>
</feature>
<dbReference type="SUPFAM" id="SSF57701">
    <property type="entry name" value="Zn2/Cys6 DNA-binding domain"/>
    <property type="match status" value="1"/>
</dbReference>
<feature type="compositionally biased region" description="Polar residues" evidence="2">
    <location>
        <begin position="641"/>
        <end position="650"/>
    </location>
</feature>
<dbReference type="SMART" id="SM00066">
    <property type="entry name" value="GAL4"/>
    <property type="match status" value="1"/>
</dbReference>
<feature type="compositionally biased region" description="Pro residues" evidence="2">
    <location>
        <begin position="21"/>
        <end position="58"/>
    </location>
</feature>